<feature type="coiled-coil region" evidence="1">
    <location>
        <begin position="106"/>
        <end position="140"/>
    </location>
</feature>
<gene>
    <name evidence="2" type="ORF">JL09_g6293</name>
</gene>
<dbReference type="EMBL" id="JQFK01001518">
    <property type="protein sequence ID" value="KGK34559.1"/>
    <property type="molecule type" value="Genomic_DNA"/>
</dbReference>
<reference evidence="3" key="1">
    <citation type="journal article" date="2014" name="Microb. Cell Fact.">
        <title>Exploiting Issatchenkia orientalis SD108 for succinic acid production.</title>
        <authorList>
            <person name="Xiao H."/>
            <person name="Shao Z."/>
            <person name="Jiang Y."/>
            <person name="Dole S."/>
            <person name="Zhao H."/>
        </authorList>
    </citation>
    <scope>NUCLEOTIDE SEQUENCE [LARGE SCALE GENOMIC DNA]</scope>
    <source>
        <strain evidence="3">SD108</strain>
    </source>
</reference>
<organism evidence="2 3">
    <name type="scientific">Pichia kudriavzevii</name>
    <name type="common">Yeast</name>
    <name type="synonym">Issatchenkia orientalis</name>
    <dbReference type="NCBI Taxonomy" id="4909"/>
    <lineage>
        <taxon>Eukaryota</taxon>
        <taxon>Fungi</taxon>
        <taxon>Dikarya</taxon>
        <taxon>Ascomycota</taxon>
        <taxon>Saccharomycotina</taxon>
        <taxon>Pichiomycetes</taxon>
        <taxon>Pichiales</taxon>
        <taxon>Pichiaceae</taxon>
        <taxon>Pichia</taxon>
    </lineage>
</organism>
<protein>
    <recommendedName>
        <fullName evidence="4">Autophagy-related protein 16 domain-containing protein</fullName>
    </recommendedName>
</protein>
<evidence type="ECO:0000256" key="1">
    <source>
        <dbReference type="SAM" id="Coils"/>
    </source>
</evidence>
<dbReference type="VEuPathDB" id="FungiDB:C5L36_0C02300"/>
<name>A0A099NR57_PICKU</name>
<keyword evidence="1" id="KW-0175">Coiled coil</keyword>
<proteinExistence type="predicted"/>
<feature type="non-terminal residue" evidence="2">
    <location>
        <position position="149"/>
    </location>
</feature>
<dbReference type="Proteomes" id="UP000029867">
    <property type="component" value="Unassembled WGS sequence"/>
</dbReference>
<sequence>MARIEIDDLKEQLKELRIEAKRKPVQKSNVLADTTNIENRTLTSLDNNKSKGENLRLKSELMSLKTKLNRLESGNTSRFEQEEEIIQLKNHLKTLELSNSSLQASKEIYKDRSEDYYAKLNQVENELHSSKILEAKLKEDISHLKSQAN</sequence>
<accession>A0A099NR57</accession>
<evidence type="ECO:0000313" key="2">
    <source>
        <dbReference type="EMBL" id="KGK34559.1"/>
    </source>
</evidence>
<dbReference type="HOGENOM" id="CLU_1754054_0_0_1"/>
<evidence type="ECO:0008006" key="4">
    <source>
        <dbReference type="Google" id="ProtNLM"/>
    </source>
</evidence>
<comment type="caution">
    <text evidence="2">The sequence shown here is derived from an EMBL/GenBank/DDBJ whole genome shotgun (WGS) entry which is preliminary data.</text>
</comment>
<evidence type="ECO:0000313" key="3">
    <source>
        <dbReference type="Proteomes" id="UP000029867"/>
    </source>
</evidence>
<dbReference type="AlphaFoldDB" id="A0A099NR57"/>